<reference evidence="3 4" key="1">
    <citation type="submission" date="2017-05" db="EMBL/GenBank/DDBJ databases">
        <authorList>
            <person name="Varghese N."/>
            <person name="Submissions S."/>
        </authorList>
    </citation>
    <scope>NUCLEOTIDE SEQUENCE [LARGE SCALE GENOMIC DNA]</scope>
    <source>
        <strain evidence="3 4">DSM 19382</strain>
    </source>
</reference>
<keyword evidence="1" id="KW-0472">Membrane</keyword>
<keyword evidence="5" id="KW-1185">Reference proteome</keyword>
<dbReference type="Proteomes" id="UP000468990">
    <property type="component" value="Unassembled WGS sequence"/>
</dbReference>
<keyword evidence="1" id="KW-1133">Transmembrane helix</keyword>
<dbReference type="AlphaFoldDB" id="A0A521D8E1"/>
<organism evidence="3 4">
    <name type="scientific">Flavobacterium resistens</name>
    <dbReference type="NCBI Taxonomy" id="443612"/>
    <lineage>
        <taxon>Bacteria</taxon>
        <taxon>Pseudomonadati</taxon>
        <taxon>Bacteroidota</taxon>
        <taxon>Flavobacteriia</taxon>
        <taxon>Flavobacteriales</taxon>
        <taxon>Flavobacteriaceae</taxon>
        <taxon>Flavobacterium</taxon>
    </lineage>
</organism>
<feature type="transmembrane region" description="Helical" evidence="1">
    <location>
        <begin position="189"/>
        <end position="207"/>
    </location>
</feature>
<dbReference type="PANTHER" id="PTHR43861">
    <property type="entry name" value="TRANS-ACONITATE 2-METHYLTRANSFERASE-RELATED"/>
    <property type="match status" value="1"/>
</dbReference>
<dbReference type="OrthoDB" id="8773442at2"/>
<keyword evidence="3" id="KW-0808">Transferase</keyword>
<evidence type="ECO:0000313" key="3">
    <source>
        <dbReference type="EMBL" id="SMO67959.1"/>
    </source>
</evidence>
<sequence length="216" mass="25338">MNYNNKSSQYFSNVRVEMLKYLPKDSSRILEVGCGRGCFGASLKKENNREVWGLELMPEEGKEAKKVLDRVLIGKCEDLLNDLPDNYFDAIYFNDVLEHLFDPYSLLKEIKRKLTDKGVVISSIPNIRYHNEFRSFLFKKDWKYEQKGVLDFTHMRFFTGKSIQKMYKDAGYVVNTHEGINKTKSLKPYFLNILFLFTQLDIFYVQYATVASKAQL</sequence>
<dbReference type="Pfam" id="PF13489">
    <property type="entry name" value="Methyltransf_23"/>
    <property type="match status" value="1"/>
</dbReference>
<dbReference type="Gene3D" id="3.40.50.150">
    <property type="entry name" value="Vaccinia Virus protein VP39"/>
    <property type="match status" value="1"/>
</dbReference>
<gene>
    <name evidence="2" type="ORF">GJU42_20610</name>
    <name evidence="3" type="ORF">SAMN06265349_1034</name>
</gene>
<dbReference type="EMBL" id="WKKG01000014">
    <property type="protein sequence ID" value="MRX70386.1"/>
    <property type="molecule type" value="Genomic_DNA"/>
</dbReference>
<proteinExistence type="predicted"/>
<dbReference type="InterPro" id="IPR029063">
    <property type="entry name" value="SAM-dependent_MTases_sf"/>
</dbReference>
<dbReference type="SUPFAM" id="SSF53335">
    <property type="entry name" value="S-adenosyl-L-methionine-dependent methyltransferases"/>
    <property type="match status" value="1"/>
</dbReference>
<dbReference type="GO" id="GO:0032259">
    <property type="term" value="P:methylation"/>
    <property type="evidence" value="ECO:0007669"/>
    <property type="project" value="UniProtKB-KW"/>
</dbReference>
<evidence type="ECO:0000256" key="1">
    <source>
        <dbReference type="SAM" id="Phobius"/>
    </source>
</evidence>
<keyword evidence="3" id="KW-0489">Methyltransferase</keyword>
<reference evidence="2 5" key="2">
    <citation type="submission" date="2019-11" db="EMBL/GenBank/DDBJ databases">
        <title>Flavobacterium resistens genome.</title>
        <authorList>
            <person name="Wilson V.M."/>
            <person name="Newman J.D."/>
        </authorList>
    </citation>
    <scope>NUCLEOTIDE SEQUENCE [LARGE SCALE GENOMIC DNA]</scope>
    <source>
        <strain evidence="2 5">DSM 19382</strain>
    </source>
</reference>
<dbReference type="EMBL" id="FXTA01000003">
    <property type="protein sequence ID" value="SMO67959.1"/>
    <property type="molecule type" value="Genomic_DNA"/>
</dbReference>
<evidence type="ECO:0000313" key="4">
    <source>
        <dbReference type="Proteomes" id="UP000317289"/>
    </source>
</evidence>
<name>A0A521D8E1_9FLAO</name>
<keyword evidence="3" id="KW-0830">Ubiquinone</keyword>
<protein>
    <submittedName>
        <fullName evidence="2">Methyltransferase domain-containing protein</fullName>
    </submittedName>
    <submittedName>
        <fullName evidence="3">Ubiquinone/menaquinone biosynthesis C-methylase UbiE</fullName>
    </submittedName>
</protein>
<dbReference type="Proteomes" id="UP000317289">
    <property type="component" value="Unassembled WGS sequence"/>
</dbReference>
<evidence type="ECO:0000313" key="2">
    <source>
        <dbReference type="EMBL" id="MRX70386.1"/>
    </source>
</evidence>
<keyword evidence="1" id="KW-0812">Transmembrane</keyword>
<evidence type="ECO:0000313" key="5">
    <source>
        <dbReference type="Proteomes" id="UP000468990"/>
    </source>
</evidence>
<dbReference type="RefSeq" id="WP_142450736.1">
    <property type="nucleotide sequence ID" value="NZ_FXTA01000003.1"/>
</dbReference>
<accession>A0A521D8E1</accession>
<dbReference type="CDD" id="cd02440">
    <property type="entry name" value="AdoMet_MTases"/>
    <property type="match status" value="1"/>
</dbReference>
<dbReference type="GO" id="GO:0008168">
    <property type="term" value="F:methyltransferase activity"/>
    <property type="evidence" value="ECO:0007669"/>
    <property type="project" value="UniProtKB-KW"/>
</dbReference>
<dbReference type="PANTHER" id="PTHR43861:SF6">
    <property type="entry name" value="METHYLTRANSFERASE TYPE 11"/>
    <property type="match status" value="1"/>
</dbReference>